<keyword evidence="3" id="KW-1185">Reference proteome</keyword>
<comment type="caution">
    <text evidence="2">The sequence shown here is derived from an EMBL/GenBank/DDBJ whole genome shotgun (WGS) entry which is preliminary data.</text>
</comment>
<feature type="domain" description="HTH luxR-type" evidence="1">
    <location>
        <begin position="352"/>
        <end position="417"/>
    </location>
</feature>
<dbReference type="Proteomes" id="UP000789704">
    <property type="component" value="Unassembled WGS sequence"/>
</dbReference>
<dbReference type="InterPro" id="IPR036388">
    <property type="entry name" value="WH-like_DNA-bd_sf"/>
</dbReference>
<dbReference type="GO" id="GO:0006355">
    <property type="term" value="P:regulation of DNA-templated transcription"/>
    <property type="evidence" value="ECO:0007669"/>
    <property type="project" value="InterPro"/>
</dbReference>
<dbReference type="EMBL" id="CAJQZC010000003">
    <property type="protein sequence ID" value="CAG4893232.1"/>
    <property type="molecule type" value="Genomic_DNA"/>
</dbReference>
<dbReference type="Gene3D" id="1.10.10.10">
    <property type="entry name" value="Winged helix-like DNA-binding domain superfamily/Winged helix DNA-binding domain"/>
    <property type="match status" value="1"/>
</dbReference>
<protein>
    <recommendedName>
        <fullName evidence="1">HTH luxR-type domain-containing protein</fullName>
    </recommendedName>
</protein>
<organism evidence="2 3">
    <name type="scientific">Paraburkholderia saeva</name>
    <dbReference type="NCBI Taxonomy" id="2777537"/>
    <lineage>
        <taxon>Bacteria</taxon>
        <taxon>Pseudomonadati</taxon>
        <taxon>Pseudomonadota</taxon>
        <taxon>Betaproteobacteria</taxon>
        <taxon>Burkholderiales</taxon>
        <taxon>Burkholderiaceae</taxon>
        <taxon>Paraburkholderia</taxon>
    </lineage>
</organism>
<dbReference type="PROSITE" id="PS50043">
    <property type="entry name" value="HTH_LUXR_2"/>
    <property type="match status" value="1"/>
</dbReference>
<dbReference type="SUPFAM" id="SSF46894">
    <property type="entry name" value="C-terminal effector domain of the bipartite response regulators"/>
    <property type="match status" value="1"/>
</dbReference>
<name>A0A9N8X0T8_9BURK</name>
<dbReference type="GO" id="GO:0003677">
    <property type="term" value="F:DNA binding"/>
    <property type="evidence" value="ECO:0007669"/>
    <property type="project" value="InterPro"/>
</dbReference>
<evidence type="ECO:0000259" key="1">
    <source>
        <dbReference type="PROSITE" id="PS50043"/>
    </source>
</evidence>
<reference evidence="2" key="1">
    <citation type="submission" date="2021-04" db="EMBL/GenBank/DDBJ databases">
        <authorList>
            <person name="Vanwijnsberghe S."/>
        </authorList>
    </citation>
    <scope>NUCLEOTIDE SEQUENCE</scope>
    <source>
        <strain evidence="2">LMG 31841</strain>
    </source>
</reference>
<dbReference type="Pfam" id="PF00196">
    <property type="entry name" value="GerE"/>
    <property type="match status" value="1"/>
</dbReference>
<dbReference type="PRINTS" id="PR00038">
    <property type="entry name" value="HTHLUXR"/>
</dbReference>
<dbReference type="InterPro" id="IPR000792">
    <property type="entry name" value="Tscrpt_reg_LuxR_C"/>
</dbReference>
<dbReference type="AlphaFoldDB" id="A0A9N8X0T8"/>
<dbReference type="InterPro" id="IPR016032">
    <property type="entry name" value="Sig_transdc_resp-reg_C-effctor"/>
</dbReference>
<dbReference type="SMART" id="SM00421">
    <property type="entry name" value="HTH_LUXR"/>
    <property type="match status" value="1"/>
</dbReference>
<dbReference type="CDD" id="cd06170">
    <property type="entry name" value="LuxR_C_like"/>
    <property type="match status" value="1"/>
</dbReference>
<sequence length="423" mass="48058">MANWAVYSSFAEKARNVRQVEYSIIRLEPRRHGGAVELGETPYDRLVHQIYDTVSDPETWHLLYAELAELIGAKTIHLVGFDKKHNALSFSDGFNLLPGRELGYIRRYHRIDPRLSTLWSRPVLKWLHCHEHFDEEFVRNDPFFQEFLLPGGRRYASCVKLVDDETVAVFFTCLRSLEQGPFSPDAVTILERLTPHLARAARFQVQRFVFSTDALVGHALVNRWRQPVILASTEGDVLRLNGAAERLLQTTMMVRTNNRKVTLPAPFQQRFLEDCAATEAHLRIASAAVHADAARYRVMRIQDDTSPFPQDTLYAFYNLIAPGEVSAVFGLRAIVMLIFYHPPSAPPVDEDLLAAAFDLTPAECRVAHFLAEGMSPKEIATRIGVQHDTVRKQLQSIYQKTATNRQPDLIRLLLHLPGNGSNH</sequence>
<accession>A0A9N8X0T8</accession>
<evidence type="ECO:0000313" key="3">
    <source>
        <dbReference type="Proteomes" id="UP000789704"/>
    </source>
</evidence>
<proteinExistence type="predicted"/>
<evidence type="ECO:0000313" key="2">
    <source>
        <dbReference type="EMBL" id="CAG4893232.1"/>
    </source>
</evidence>
<gene>
    <name evidence="2" type="ORF">LMG31841_01657</name>
</gene>